<proteinExistence type="predicted"/>
<dbReference type="GO" id="GO:0005975">
    <property type="term" value="P:carbohydrate metabolic process"/>
    <property type="evidence" value="ECO:0007669"/>
    <property type="project" value="InterPro"/>
</dbReference>
<dbReference type="InterPro" id="IPR018484">
    <property type="entry name" value="FGGY_N"/>
</dbReference>
<dbReference type="InterPro" id="IPR050406">
    <property type="entry name" value="FGGY_Carb_Kinase"/>
</dbReference>
<dbReference type="Pfam" id="PF00370">
    <property type="entry name" value="FGGY_N"/>
    <property type="match status" value="1"/>
</dbReference>
<dbReference type="EMBL" id="BARU01039172">
    <property type="protein sequence ID" value="GAH78274.1"/>
    <property type="molecule type" value="Genomic_DNA"/>
</dbReference>
<feature type="domain" description="Carbohydrate kinase FGGY N-terminal" evidence="3">
    <location>
        <begin position="5"/>
        <end position="224"/>
    </location>
</feature>
<accession>X1JIZ9</accession>
<evidence type="ECO:0000313" key="4">
    <source>
        <dbReference type="EMBL" id="GAH78274.1"/>
    </source>
</evidence>
<dbReference type="AlphaFoldDB" id="X1JIZ9"/>
<evidence type="ECO:0000259" key="3">
    <source>
        <dbReference type="Pfam" id="PF00370"/>
    </source>
</evidence>
<dbReference type="PANTHER" id="PTHR43095">
    <property type="entry name" value="SUGAR KINASE"/>
    <property type="match status" value="1"/>
</dbReference>
<dbReference type="PROSITE" id="PS00933">
    <property type="entry name" value="FGGY_KINASES_1"/>
    <property type="match status" value="1"/>
</dbReference>
<keyword evidence="1" id="KW-0808">Transferase</keyword>
<dbReference type="GO" id="GO:0016773">
    <property type="term" value="F:phosphotransferase activity, alcohol group as acceptor"/>
    <property type="evidence" value="ECO:0007669"/>
    <property type="project" value="InterPro"/>
</dbReference>
<name>X1JIZ9_9ZZZZ</name>
<feature type="non-terminal residue" evidence="4">
    <location>
        <position position="228"/>
    </location>
</feature>
<evidence type="ECO:0000256" key="2">
    <source>
        <dbReference type="ARBA" id="ARBA00022777"/>
    </source>
</evidence>
<sequence>MVKDYIIGVDCSTTAAKAIVWDRKGNPVVEGRQKMQLLTPRPEWAEQRAGEWWEATVEAIRNAVQQIDPRRITAIGITHQRESFVPLSREMTPLRNGILWVDTRATPQVQKLKKIGGKKIHKITGLFPNLYASNAKIMWIKENEPSIFEQIYKFLDVYAYLAWKLTGQLVTTWSSACPMGLLNMSKLCWSREVMELVGVKEEQFCELVAPGEIVGQLTKKTASLLAYQ</sequence>
<evidence type="ECO:0000256" key="1">
    <source>
        <dbReference type="ARBA" id="ARBA00022679"/>
    </source>
</evidence>
<comment type="caution">
    <text evidence="4">The sequence shown here is derived from an EMBL/GenBank/DDBJ whole genome shotgun (WGS) entry which is preliminary data.</text>
</comment>
<dbReference type="GO" id="GO:0016301">
    <property type="term" value="F:kinase activity"/>
    <property type="evidence" value="ECO:0007669"/>
    <property type="project" value="UniProtKB-KW"/>
</dbReference>
<dbReference type="Gene3D" id="3.30.420.40">
    <property type="match status" value="1"/>
</dbReference>
<keyword evidence="2" id="KW-0418">Kinase</keyword>
<dbReference type="InterPro" id="IPR018483">
    <property type="entry name" value="Carb_kinase_FGGY_CS"/>
</dbReference>
<protein>
    <recommendedName>
        <fullName evidence="3">Carbohydrate kinase FGGY N-terminal domain-containing protein</fullName>
    </recommendedName>
</protein>
<dbReference type="SUPFAM" id="SSF53067">
    <property type="entry name" value="Actin-like ATPase domain"/>
    <property type="match status" value="1"/>
</dbReference>
<gene>
    <name evidence="4" type="ORF">S03H2_60750</name>
</gene>
<dbReference type="InterPro" id="IPR043129">
    <property type="entry name" value="ATPase_NBD"/>
</dbReference>
<reference evidence="4" key="1">
    <citation type="journal article" date="2014" name="Front. Microbiol.">
        <title>High frequency of phylogenetically diverse reductive dehalogenase-homologous genes in deep subseafloor sedimentary metagenomes.</title>
        <authorList>
            <person name="Kawai M."/>
            <person name="Futagami T."/>
            <person name="Toyoda A."/>
            <person name="Takaki Y."/>
            <person name="Nishi S."/>
            <person name="Hori S."/>
            <person name="Arai W."/>
            <person name="Tsubouchi T."/>
            <person name="Morono Y."/>
            <person name="Uchiyama I."/>
            <person name="Ito T."/>
            <person name="Fujiyama A."/>
            <person name="Inagaki F."/>
            <person name="Takami H."/>
        </authorList>
    </citation>
    <scope>NUCLEOTIDE SEQUENCE</scope>
    <source>
        <strain evidence="4">Expedition CK06-06</strain>
    </source>
</reference>
<organism evidence="4">
    <name type="scientific">marine sediment metagenome</name>
    <dbReference type="NCBI Taxonomy" id="412755"/>
    <lineage>
        <taxon>unclassified sequences</taxon>
        <taxon>metagenomes</taxon>
        <taxon>ecological metagenomes</taxon>
    </lineage>
</organism>